<sequence length="570" mass="63092">MKRINGLITRHDLSARTLWIAALALVGLKILLCSFQLMYASPDLSPIDDTLMVDLAKSIAAGRWLGDYNWLTLGKHSFFALWLAFLNKLGLNFLIGGQLLFAVGALLLLGALRPLFRTNLARFFVFGIVLWTPASWAEHSLRAYRDNIYPALVLLSFAGLLGAFVRYREPARRALPFYLAAGLALGAAWLSHEDNALLVPFLLCAAVLYIVFLLWGRVGQTAAKLALLAVPLALWGGCVAAWCGMNQKVYGRFIVSDFTSSEFSDAMGALARACPEDQQRYLLVPRTTRFALYEVSPTFAAIEPYLETEDIYNGYGSVPDQEINSGGIHWAIRKAAGLAGYYADPETARQFYAAVAEEVNAACDAGLLPAGAKRSGTFAPFKGEYLAPTLQKFSEQLRILAFYEQTRPTALLSIATPQQSTDWEEFLHCNSTKVAIENTNAAYFTPVQHFIYKFLNLATWLQRILLWPMLLLAGWWLCRTAASAVRGLRRKQPPRDLLGALLLLGFLLSGLLRVAAISYLMAVSFSIKGYLMYLAPACPLLLAFLAYGTAKWLEGPQQEREEHTDGKQSA</sequence>
<dbReference type="EMBL" id="JACONZ010000001">
    <property type="protein sequence ID" value="MBC5580593.1"/>
    <property type="molecule type" value="Genomic_DNA"/>
</dbReference>
<dbReference type="AlphaFoldDB" id="A0A923I5C1"/>
<feature type="transmembrane region" description="Helical" evidence="1">
    <location>
        <begin position="222"/>
        <end position="242"/>
    </location>
</feature>
<protein>
    <submittedName>
        <fullName evidence="2">Uncharacterized protein</fullName>
    </submittedName>
</protein>
<comment type="caution">
    <text evidence="2">The sequence shown here is derived from an EMBL/GenBank/DDBJ whole genome shotgun (WGS) entry which is preliminary data.</text>
</comment>
<feature type="transmembrane region" description="Helical" evidence="1">
    <location>
        <begin position="174"/>
        <end position="191"/>
    </location>
</feature>
<keyword evidence="1" id="KW-1133">Transmembrane helix</keyword>
<proteinExistence type="predicted"/>
<organism evidence="2 3">
    <name type="scientific">Anaerofilum hominis</name>
    <dbReference type="NCBI Taxonomy" id="2763016"/>
    <lineage>
        <taxon>Bacteria</taxon>
        <taxon>Bacillati</taxon>
        <taxon>Bacillota</taxon>
        <taxon>Clostridia</taxon>
        <taxon>Eubacteriales</taxon>
        <taxon>Oscillospiraceae</taxon>
        <taxon>Anaerofilum</taxon>
    </lineage>
</organism>
<feature type="transmembrane region" description="Helical" evidence="1">
    <location>
        <begin position="197"/>
        <end position="215"/>
    </location>
</feature>
<feature type="transmembrane region" description="Helical" evidence="1">
    <location>
        <begin position="148"/>
        <end position="167"/>
    </location>
</feature>
<reference evidence="2" key="1">
    <citation type="submission" date="2020-08" db="EMBL/GenBank/DDBJ databases">
        <title>Genome public.</title>
        <authorList>
            <person name="Liu C."/>
            <person name="Sun Q."/>
        </authorList>
    </citation>
    <scope>NUCLEOTIDE SEQUENCE</scope>
    <source>
        <strain evidence="2">BX8</strain>
    </source>
</reference>
<feature type="transmembrane region" description="Helical" evidence="1">
    <location>
        <begin position="20"/>
        <end position="39"/>
    </location>
</feature>
<accession>A0A923I5C1</accession>
<feature type="transmembrane region" description="Helical" evidence="1">
    <location>
        <begin position="460"/>
        <end position="478"/>
    </location>
</feature>
<keyword evidence="3" id="KW-1185">Reference proteome</keyword>
<name>A0A923I5C1_9FIRM</name>
<feature type="transmembrane region" description="Helical" evidence="1">
    <location>
        <begin position="530"/>
        <end position="550"/>
    </location>
</feature>
<feature type="transmembrane region" description="Helical" evidence="1">
    <location>
        <begin position="119"/>
        <end position="136"/>
    </location>
</feature>
<feature type="transmembrane region" description="Helical" evidence="1">
    <location>
        <begin position="498"/>
        <end position="524"/>
    </location>
</feature>
<evidence type="ECO:0000256" key="1">
    <source>
        <dbReference type="SAM" id="Phobius"/>
    </source>
</evidence>
<keyword evidence="1" id="KW-0472">Membrane</keyword>
<dbReference type="RefSeq" id="WP_186886935.1">
    <property type="nucleotide sequence ID" value="NZ_JACONZ010000001.1"/>
</dbReference>
<evidence type="ECO:0000313" key="2">
    <source>
        <dbReference type="EMBL" id="MBC5580593.1"/>
    </source>
</evidence>
<gene>
    <name evidence="2" type="ORF">H8S23_03655</name>
</gene>
<keyword evidence="1" id="KW-0812">Transmembrane</keyword>
<evidence type="ECO:0000313" key="3">
    <source>
        <dbReference type="Proteomes" id="UP000659630"/>
    </source>
</evidence>
<feature type="transmembrane region" description="Helical" evidence="1">
    <location>
        <begin position="89"/>
        <end position="112"/>
    </location>
</feature>
<dbReference type="Proteomes" id="UP000659630">
    <property type="component" value="Unassembled WGS sequence"/>
</dbReference>